<dbReference type="GO" id="GO:0000166">
    <property type="term" value="F:nucleotide binding"/>
    <property type="evidence" value="ECO:0007669"/>
    <property type="project" value="InterPro"/>
</dbReference>
<evidence type="ECO:0000256" key="3">
    <source>
        <dbReference type="ARBA" id="ARBA00006898"/>
    </source>
</evidence>
<evidence type="ECO:0000256" key="8">
    <source>
        <dbReference type="ARBA" id="ARBA00023163"/>
    </source>
</evidence>
<keyword evidence="8" id="KW-0804">Transcription</keyword>
<dbReference type="InterPro" id="IPR006590">
    <property type="entry name" value="RNA_pol_Rpb4/RPC9_core"/>
</dbReference>
<protein>
    <recommendedName>
        <fullName evidence="4">DNA-directed RNA polymerase III subunit RPC9</fullName>
    </recommendedName>
    <alternativeName>
        <fullName evidence="13">DNA-directed RNA polymerase III subunit rpc9</fullName>
    </alternativeName>
</protein>
<evidence type="ECO:0000256" key="9">
    <source>
        <dbReference type="ARBA" id="ARBA00023242"/>
    </source>
</evidence>
<evidence type="ECO:0000256" key="4">
    <source>
        <dbReference type="ARBA" id="ARBA00016672"/>
    </source>
</evidence>
<comment type="subunit">
    <text evidence="11">Component of the RNA polymerase III complex consisting of 17 subunits: a ten-subunit horseshoe-shaped catalytic core composed of POLR3A/RPC1, POLR3B/RPC2, POLR1C/RPAC1, POLR1D/RPAC2, POLR3K/RPC10, POLR2E/RPABC1, POLR2F/RPABC2, POLR2H/RPABC3, POLR2K/RPABC4 and POLR2L/RPABC5; a mobile stalk composed of two subunits POLR3H/RPC8 and CRCP/RPC9, protruding from the core and functioning primarily in transcription initiation; and additional subunits homologous to general transcription factors of the RNA polymerase II machinery, POLR3C/RPC3-POLR3F/RPC6-POLR3G/RPC7 heterotrimer required for transcription initiation and POLR3D/RPC4-POLR3E/RPC5 heterodimer involved in both transcription initiation and termination.</text>
</comment>
<comment type="function">
    <text evidence="12">DNA-dependent RNA polymerase catalyzes the transcription of DNA into RNA using the four ribonucleoside triphosphates as substrates. Specific peripheric component of RNA polymerase III (Pol III) which synthesizes small non-coding RNAs including 5S rRNA, snRNAs, tRNAs and miRNAs from at least 500 distinct genomic loci. With POLR3H/RPC8 forms a mobile stalk that protrudes from Pol III core and functions primarily in transcription initiation. Pol III plays a key role in sensing and limiting infection by intracellular bacteria and DNA viruses. Acts as nuclear and cytosolic DNA sensor involved in innate immune response. Can sense non-self dsDNA that serves as template for transcription into dsRNA. The non-self RNA polymerase III transcripts, such as Epstein-Barr virus-encoded RNAs (EBERs) induce type I interferon and NF-kappa-B through the RIG-I pathway.</text>
</comment>
<evidence type="ECO:0000259" key="14">
    <source>
        <dbReference type="SMART" id="SM00657"/>
    </source>
</evidence>
<dbReference type="SUPFAM" id="SSF47819">
    <property type="entry name" value="HRDC-like"/>
    <property type="match status" value="1"/>
</dbReference>
<dbReference type="Proteomes" id="UP000051574">
    <property type="component" value="Unassembled WGS sequence"/>
</dbReference>
<dbReference type="Gene3D" id="1.20.1250.40">
    <property type="match status" value="1"/>
</dbReference>
<keyword evidence="6" id="KW-0240">DNA-directed RNA polymerase</keyword>
<dbReference type="InterPro" id="IPR038846">
    <property type="entry name" value="RPC9"/>
</dbReference>
<evidence type="ECO:0000256" key="10">
    <source>
        <dbReference type="ARBA" id="ARBA00043924"/>
    </source>
</evidence>
<dbReference type="GO" id="GO:0006384">
    <property type="term" value="P:transcription initiation at RNA polymerase III promoter"/>
    <property type="evidence" value="ECO:0007669"/>
    <property type="project" value="InterPro"/>
</dbReference>
<evidence type="ECO:0000256" key="7">
    <source>
        <dbReference type="ARBA" id="ARBA00023136"/>
    </source>
</evidence>
<proteinExistence type="inferred from homology"/>
<dbReference type="GO" id="GO:0005886">
    <property type="term" value="C:plasma membrane"/>
    <property type="evidence" value="ECO:0007669"/>
    <property type="project" value="UniProtKB-SubCell"/>
</dbReference>
<evidence type="ECO:0000256" key="11">
    <source>
        <dbReference type="ARBA" id="ARBA00044007"/>
    </source>
</evidence>
<dbReference type="PANTHER" id="PTHR15561">
    <property type="entry name" value="CALCITONIN GENE-RELATED PEPTIDE-RECEPTOR COMPONENT PROTEIN"/>
    <property type="match status" value="1"/>
</dbReference>
<dbReference type="EMBL" id="LJIG01016356">
    <property type="protein sequence ID" value="KRT80847.1"/>
    <property type="molecule type" value="Genomic_DNA"/>
</dbReference>
<evidence type="ECO:0000256" key="6">
    <source>
        <dbReference type="ARBA" id="ARBA00022478"/>
    </source>
</evidence>
<dbReference type="InterPro" id="IPR038324">
    <property type="entry name" value="Rpb4/RPC9_sf"/>
</dbReference>
<evidence type="ECO:0000256" key="2">
    <source>
        <dbReference type="ARBA" id="ARBA00004413"/>
    </source>
</evidence>
<dbReference type="GO" id="GO:0005666">
    <property type="term" value="C:RNA polymerase III complex"/>
    <property type="evidence" value="ECO:0007669"/>
    <property type="project" value="InterPro"/>
</dbReference>
<sequence>NTFSMLAVIAVAIITSIYSKSRSIYYVQIVDVYSLKPFKMEIVNANVATLCNYEVMTHLQKIKDTRKKQTGQLATITYETIRYLERTPCQTYTSNNVVDCLKALEKFNITKNEKLTIINTPPTTALEIQLIVEESEERLSEKQVNEILNICAKYLNVTPKKNEEVAEEGE</sequence>
<comment type="subcellular location">
    <subcellularLocation>
        <location evidence="2">Cell membrane</location>
        <topology evidence="2">Peripheral membrane protein</topology>
        <orientation evidence="2">Cytoplasmic side</orientation>
    </subcellularLocation>
    <subcellularLocation>
        <location evidence="1">Nucleus</location>
    </subcellularLocation>
</comment>
<organism evidence="15 16">
    <name type="scientific">Oryctes borbonicus</name>
    <dbReference type="NCBI Taxonomy" id="1629725"/>
    <lineage>
        <taxon>Eukaryota</taxon>
        <taxon>Metazoa</taxon>
        <taxon>Ecdysozoa</taxon>
        <taxon>Arthropoda</taxon>
        <taxon>Hexapoda</taxon>
        <taxon>Insecta</taxon>
        <taxon>Pterygota</taxon>
        <taxon>Neoptera</taxon>
        <taxon>Endopterygota</taxon>
        <taxon>Coleoptera</taxon>
        <taxon>Polyphaga</taxon>
        <taxon>Scarabaeiformia</taxon>
        <taxon>Scarabaeidae</taxon>
        <taxon>Dynastinae</taxon>
        <taxon>Oryctes</taxon>
    </lineage>
</organism>
<evidence type="ECO:0000256" key="5">
    <source>
        <dbReference type="ARBA" id="ARBA00022475"/>
    </source>
</evidence>
<reference evidence="15 16" key="1">
    <citation type="submission" date="2015-09" db="EMBL/GenBank/DDBJ databases">
        <title>Draft genome of the scarab beetle Oryctes borbonicus.</title>
        <authorList>
            <person name="Meyer J.M."/>
            <person name="Markov G.V."/>
            <person name="Baskaran P."/>
            <person name="Herrmann M."/>
            <person name="Sommer R.J."/>
            <person name="Roedelsperger C."/>
        </authorList>
    </citation>
    <scope>NUCLEOTIDE SEQUENCE [LARGE SCALE GENOMIC DNA]</scope>
    <source>
        <strain evidence="15">OB123</strain>
        <tissue evidence="15">Whole animal</tissue>
    </source>
</reference>
<gene>
    <name evidence="15" type="ORF">AMK59_6237</name>
</gene>
<accession>A0A0T6B059</accession>
<evidence type="ECO:0000313" key="15">
    <source>
        <dbReference type="EMBL" id="KRT80847.1"/>
    </source>
</evidence>
<comment type="similarity">
    <text evidence="3">Belongs to the eukaryotic RPC9 RNA polymerase subunit family.</text>
</comment>
<feature type="domain" description="RNA polymerase Rpb4/RPC9 core" evidence="14">
    <location>
        <begin position="40"/>
        <end position="158"/>
    </location>
</feature>
<keyword evidence="5" id="KW-1003">Cell membrane</keyword>
<dbReference type="FunFam" id="1.20.1250.40:FF:000002">
    <property type="entry name" value="DNA-directed RNA polymerase III subunit RPC9"/>
    <property type="match status" value="1"/>
</dbReference>
<evidence type="ECO:0000313" key="16">
    <source>
        <dbReference type="Proteomes" id="UP000051574"/>
    </source>
</evidence>
<keyword evidence="7" id="KW-0472">Membrane</keyword>
<comment type="function">
    <text evidence="10">Accessory protein for the calcitonin gene-related peptide (CGRP) receptor. It modulates CGRP responsiveness in a variety of tissues.</text>
</comment>
<name>A0A0T6B059_9SCAR</name>
<dbReference type="OrthoDB" id="1746530at2759"/>
<dbReference type="InterPro" id="IPR005574">
    <property type="entry name" value="Rpb4/RPC9"/>
</dbReference>
<evidence type="ECO:0000256" key="13">
    <source>
        <dbReference type="ARBA" id="ARBA00073026"/>
    </source>
</evidence>
<evidence type="ECO:0000256" key="12">
    <source>
        <dbReference type="ARBA" id="ARBA00045808"/>
    </source>
</evidence>
<comment type="caution">
    <text evidence="15">The sequence shown here is derived from an EMBL/GenBank/DDBJ whole genome shotgun (WGS) entry which is preliminary data.</text>
</comment>
<feature type="non-terminal residue" evidence="15">
    <location>
        <position position="1"/>
    </location>
</feature>
<dbReference type="Pfam" id="PF03874">
    <property type="entry name" value="RNA_pol_Rpb4"/>
    <property type="match status" value="1"/>
</dbReference>
<keyword evidence="9" id="KW-0539">Nucleus</keyword>
<keyword evidence="16" id="KW-1185">Reference proteome</keyword>
<evidence type="ECO:0000256" key="1">
    <source>
        <dbReference type="ARBA" id="ARBA00004123"/>
    </source>
</evidence>
<dbReference type="SMART" id="SM00657">
    <property type="entry name" value="RPOL4c"/>
    <property type="match status" value="1"/>
</dbReference>
<dbReference type="AlphaFoldDB" id="A0A0T6B059"/>
<dbReference type="InterPro" id="IPR010997">
    <property type="entry name" value="HRDC-like_sf"/>
</dbReference>
<dbReference type="PANTHER" id="PTHR15561:SF0">
    <property type="entry name" value="DNA-DIRECTED RNA POLYMERASE III SUBUNIT RPC9"/>
    <property type="match status" value="1"/>
</dbReference>